<evidence type="ECO:0000313" key="1">
    <source>
        <dbReference type="EMBL" id="GAA2034745.1"/>
    </source>
</evidence>
<dbReference type="Pfam" id="PF06224">
    <property type="entry name" value="AlkZ-like"/>
    <property type="match status" value="1"/>
</dbReference>
<evidence type="ECO:0000313" key="2">
    <source>
        <dbReference type="Proteomes" id="UP001501285"/>
    </source>
</evidence>
<protein>
    <submittedName>
        <fullName evidence="1">Winged helix-turn-helix domain-containing protein</fullName>
    </submittedName>
</protein>
<organism evidence="1 2">
    <name type="scientific">Terrabacter terrae</name>
    <dbReference type="NCBI Taxonomy" id="318434"/>
    <lineage>
        <taxon>Bacteria</taxon>
        <taxon>Bacillati</taxon>
        <taxon>Actinomycetota</taxon>
        <taxon>Actinomycetes</taxon>
        <taxon>Micrococcales</taxon>
        <taxon>Intrasporangiaceae</taxon>
        <taxon>Terrabacter</taxon>
    </lineage>
</organism>
<dbReference type="EMBL" id="BAAANB010000021">
    <property type="protein sequence ID" value="GAA2034745.1"/>
    <property type="molecule type" value="Genomic_DNA"/>
</dbReference>
<gene>
    <name evidence="1" type="ORF">GCM10009740_26750</name>
</gene>
<sequence>MSGGAASGAVLVGARARTLTRGQARRVAIAAQGFLDPRPEPFAATMRHVQRVVDRVGVVQIDSVNVLTRSQYLPFFSRLGPYDTALVDRARDRAPRRLVEYWAHEASLLPPSTWPLLDFRMRAAAEKAWGGMRRILQERPDYVDLVRAEVEARGPMTAREVEAALAHDQPRRSDHWGWNWSDVKQALEYLFWAGQISSAGRTSQFERRYAALAVTAPPAQRATWTDRPGAEADADRYVELVRIAARAHGVATELCLVDYFRIRREDARPAIARLVAEGELVPVTVPGWKPAWLHAEARLPRRVHVEALLSPFDSLVWTRDRIHALWDFHYRIEIYTPAHKRVHGYYVLPFLYGDALVARCDLKADRAAGVLRCHRVTWEPGAPAEARPALLRNLEAMARWLGLDAVDAVDAEDAEDAEDAVGIVDA</sequence>
<comment type="caution">
    <text evidence="1">The sequence shown here is derived from an EMBL/GenBank/DDBJ whole genome shotgun (WGS) entry which is preliminary data.</text>
</comment>
<reference evidence="2" key="1">
    <citation type="journal article" date="2019" name="Int. J. Syst. Evol. Microbiol.">
        <title>The Global Catalogue of Microorganisms (GCM) 10K type strain sequencing project: providing services to taxonomists for standard genome sequencing and annotation.</title>
        <authorList>
            <consortium name="The Broad Institute Genomics Platform"/>
            <consortium name="The Broad Institute Genome Sequencing Center for Infectious Disease"/>
            <person name="Wu L."/>
            <person name="Ma J."/>
        </authorList>
    </citation>
    <scope>NUCLEOTIDE SEQUENCE [LARGE SCALE GENOMIC DNA]</scope>
    <source>
        <strain evidence="2">JCM 14283</strain>
    </source>
</reference>
<name>A0ABP5FZG9_9MICO</name>
<proteinExistence type="predicted"/>
<keyword evidence="2" id="KW-1185">Reference proteome</keyword>
<accession>A0ABP5FZG9</accession>
<dbReference type="InterPro" id="IPR009351">
    <property type="entry name" value="AlkZ-like"/>
</dbReference>
<dbReference type="Proteomes" id="UP001501285">
    <property type="component" value="Unassembled WGS sequence"/>
</dbReference>
<dbReference type="PANTHER" id="PTHR30528">
    <property type="entry name" value="CYTOPLASMIC PROTEIN"/>
    <property type="match status" value="1"/>
</dbReference>
<dbReference type="RefSeq" id="WP_343992111.1">
    <property type="nucleotide sequence ID" value="NZ_BAAANB010000021.1"/>
</dbReference>
<dbReference type="PANTHER" id="PTHR30528:SF0">
    <property type="entry name" value="CYTOPLASMIC PROTEIN"/>
    <property type="match status" value="1"/>
</dbReference>